<dbReference type="Gene3D" id="1.10.287.2250">
    <property type="match status" value="1"/>
</dbReference>
<evidence type="ECO:0000313" key="5">
    <source>
        <dbReference type="Proteomes" id="UP000275267"/>
    </source>
</evidence>
<feature type="chain" id="PRO_5018098390" description="Cathepsin propeptide inhibitor domain-containing protein" evidence="2">
    <location>
        <begin position="22"/>
        <end position="169"/>
    </location>
</feature>
<dbReference type="EMBL" id="PQIB02000014">
    <property type="protein sequence ID" value="RLM69127.1"/>
    <property type="molecule type" value="Genomic_DNA"/>
</dbReference>
<feature type="domain" description="Cathepsin propeptide inhibitor" evidence="3">
    <location>
        <begin position="41"/>
        <end position="97"/>
    </location>
</feature>
<proteinExistence type="predicted"/>
<gene>
    <name evidence="4" type="ORF">C2845_PM17G10080</name>
</gene>
<protein>
    <recommendedName>
        <fullName evidence="3">Cathepsin propeptide inhibitor domain-containing protein</fullName>
    </recommendedName>
</protein>
<accession>A0A3L6PZJ5</accession>
<evidence type="ECO:0000256" key="2">
    <source>
        <dbReference type="SAM" id="SignalP"/>
    </source>
</evidence>
<dbReference type="OrthoDB" id="5855924at2759"/>
<organism evidence="4 5">
    <name type="scientific">Panicum miliaceum</name>
    <name type="common">Proso millet</name>
    <name type="synonym">Broomcorn millet</name>
    <dbReference type="NCBI Taxonomy" id="4540"/>
    <lineage>
        <taxon>Eukaryota</taxon>
        <taxon>Viridiplantae</taxon>
        <taxon>Streptophyta</taxon>
        <taxon>Embryophyta</taxon>
        <taxon>Tracheophyta</taxon>
        <taxon>Spermatophyta</taxon>
        <taxon>Magnoliopsida</taxon>
        <taxon>Liliopsida</taxon>
        <taxon>Poales</taxon>
        <taxon>Poaceae</taxon>
        <taxon>PACMAD clade</taxon>
        <taxon>Panicoideae</taxon>
        <taxon>Panicodae</taxon>
        <taxon>Paniceae</taxon>
        <taxon>Panicinae</taxon>
        <taxon>Panicum</taxon>
        <taxon>Panicum sect. Panicum</taxon>
    </lineage>
</organism>
<dbReference type="STRING" id="4540.A0A3L6PZJ5"/>
<dbReference type="InterPro" id="IPR038765">
    <property type="entry name" value="Papain-like_cys_pep_sf"/>
</dbReference>
<comment type="caution">
    <text evidence="4">The sequence shown here is derived from an EMBL/GenBank/DDBJ whole genome shotgun (WGS) entry which is preliminary data.</text>
</comment>
<evidence type="ECO:0000256" key="1">
    <source>
        <dbReference type="SAM" id="MobiDB-lite"/>
    </source>
</evidence>
<keyword evidence="2" id="KW-0732">Signal</keyword>
<evidence type="ECO:0000313" key="4">
    <source>
        <dbReference type="EMBL" id="RLM69127.1"/>
    </source>
</evidence>
<dbReference type="SUPFAM" id="SSF54001">
    <property type="entry name" value="Cysteine proteinases"/>
    <property type="match status" value="1"/>
</dbReference>
<dbReference type="Proteomes" id="UP000275267">
    <property type="component" value="Unassembled WGS sequence"/>
</dbReference>
<dbReference type="AlphaFoldDB" id="A0A3L6PZJ5"/>
<feature type="signal peptide" evidence="2">
    <location>
        <begin position="1"/>
        <end position="21"/>
    </location>
</feature>
<keyword evidence="5" id="KW-1185">Reference proteome</keyword>
<dbReference type="SMART" id="SM00848">
    <property type="entry name" value="Inhibitor_I29"/>
    <property type="match status" value="1"/>
</dbReference>
<sequence length="169" mass="18820">MGRSTALKVAAALLLLAALAAVNMLVIWYSERSEEETRLMFRDCMAKTKKYRYIDEEAHWYAVFKENRRRFDKENAAGLRLTHLGLNVFADLTNEELLSMHTGCVDHQNLAADNKDRPYPISWSDKGTGGPGEAVSSVLNNIEHTGGGAHCSGEQIKTHMQPPIIVHPA</sequence>
<evidence type="ECO:0000259" key="3">
    <source>
        <dbReference type="SMART" id="SM00848"/>
    </source>
</evidence>
<reference evidence="5" key="1">
    <citation type="journal article" date="2019" name="Nat. Commun.">
        <title>The genome of broomcorn millet.</title>
        <authorList>
            <person name="Zou C."/>
            <person name="Miki D."/>
            <person name="Li D."/>
            <person name="Tang Q."/>
            <person name="Xiao L."/>
            <person name="Rajput S."/>
            <person name="Deng P."/>
            <person name="Jia W."/>
            <person name="Huang R."/>
            <person name="Zhang M."/>
            <person name="Sun Y."/>
            <person name="Hu J."/>
            <person name="Fu X."/>
            <person name="Schnable P.S."/>
            <person name="Li F."/>
            <person name="Zhang H."/>
            <person name="Feng B."/>
            <person name="Zhu X."/>
            <person name="Liu R."/>
            <person name="Schnable J.C."/>
            <person name="Zhu J.-K."/>
            <person name="Zhang H."/>
        </authorList>
    </citation>
    <scope>NUCLEOTIDE SEQUENCE [LARGE SCALE GENOMIC DNA]</scope>
</reference>
<feature type="region of interest" description="Disordered" evidence="1">
    <location>
        <begin position="148"/>
        <end position="169"/>
    </location>
</feature>
<name>A0A3L6PZJ5_PANMI</name>
<dbReference type="Pfam" id="PF08246">
    <property type="entry name" value="Inhibitor_I29"/>
    <property type="match status" value="1"/>
</dbReference>
<dbReference type="InterPro" id="IPR013201">
    <property type="entry name" value="Prot_inhib_I29"/>
</dbReference>